<accession>A0ACB8MBG7</accession>
<reference evidence="2" key="1">
    <citation type="journal article" date="2023" name="Hortic. Res.">
        <title>A chromosome-level phased genome enabling allele-level studies in sweet orange: a case study on citrus Huanglongbing tolerance.</title>
        <authorList>
            <person name="Wu B."/>
            <person name="Yu Q."/>
            <person name="Deng Z."/>
            <person name="Duan Y."/>
            <person name="Luo F."/>
            <person name="Gmitter F. Jr."/>
        </authorList>
    </citation>
    <scope>NUCLEOTIDE SEQUENCE [LARGE SCALE GENOMIC DNA]</scope>
    <source>
        <strain evidence="2">cv. Valencia</strain>
    </source>
</reference>
<sequence>MTTRGKAGIFKPKMYTAVLVHKEPDSVDEALQDTNWFTAMKNEYDALIENRTWSPVPRTENQKVGNKWVYRIKYNTDGSVAKYKARLVAKGFQQIEGVNYFDTFSPVVKPATVRVVLSLAVMNQWIVRQVDVNNAFLNGELSEEVFMQQPEGFVDKSKSNYVCRLHKALYGLKQAPRAWFEKLRGCLLQWGFRNSKSDSSLFLRKTKVSLIMVLIYVDDILVTGPNSEELDSFIQQFNTVFALKDLGRLSYFLGIEVLYGQDCIYLSQKKYIRDLLAKVDMLECKGVTTPMCSGKDSKLQKVVKGELGYYVEDATHYRSIVGGLQYLILTRPEIAYSVHKLSQYVSAPTMQHLMACKRVLKYLKETQDYGLKFVKDGDLKITAFTDADWGSDLDDRKSIGAYCVYLGNNLISWSSKKQTVVTKSSAESEYRALASAASEIAWLKSLFLEIEVYCVERPTIWCDNISATELAKNPVFHSRTKHIEIDVHFIRDKVLSGDLKICYVPSEVQIADILTKPLSSPQFNYLRDKLNVFSCPLSLRGAVKIAHCAEVRKKSQRVKLPAVICATSEGPRQQQLPA</sequence>
<comment type="caution">
    <text evidence="1">The sequence shown here is derived from an EMBL/GenBank/DDBJ whole genome shotgun (WGS) entry which is preliminary data.</text>
</comment>
<evidence type="ECO:0000313" key="2">
    <source>
        <dbReference type="Proteomes" id="UP000829398"/>
    </source>
</evidence>
<protein>
    <submittedName>
        <fullName evidence="1">Retrovirus-related pol polyprotein from transposon RE1</fullName>
    </submittedName>
</protein>
<organism evidence="1 2">
    <name type="scientific">Citrus sinensis</name>
    <name type="common">Sweet orange</name>
    <name type="synonym">Citrus aurantium var. sinensis</name>
    <dbReference type="NCBI Taxonomy" id="2711"/>
    <lineage>
        <taxon>Eukaryota</taxon>
        <taxon>Viridiplantae</taxon>
        <taxon>Streptophyta</taxon>
        <taxon>Embryophyta</taxon>
        <taxon>Tracheophyta</taxon>
        <taxon>Spermatophyta</taxon>
        <taxon>Magnoliopsida</taxon>
        <taxon>eudicotyledons</taxon>
        <taxon>Gunneridae</taxon>
        <taxon>Pentapetalae</taxon>
        <taxon>rosids</taxon>
        <taxon>malvids</taxon>
        <taxon>Sapindales</taxon>
        <taxon>Rutaceae</taxon>
        <taxon>Aurantioideae</taxon>
        <taxon>Citrus</taxon>
    </lineage>
</organism>
<keyword evidence="2" id="KW-1185">Reference proteome</keyword>
<dbReference type="EMBL" id="CM039172">
    <property type="protein sequence ID" value="KAH9783149.1"/>
    <property type="molecule type" value="Genomic_DNA"/>
</dbReference>
<proteinExistence type="predicted"/>
<gene>
    <name evidence="1" type="ORF">KPL71_009193</name>
</gene>
<dbReference type="Proteomes" id="UP000829398">
    <property type="component" value="Chromosome 3"/>
</dbReference>
<evidence type="ECO:0000313" key="1">
    <source>
        <dbReference type="EMBL" id="KAH9783149.1"/>
    </source>
</evidence>
<name>A0ACB8MBG7_CITSI</name>